<feature type="compositionally biased region" description="Low complexity" evidence="2">
    <location>
        <begin position="43"/>
        <end position="52"/>
    </location>
</feature>
<protein>
    <submittedName>
        <fullName evidence="4">---NA</fullName>
    </submittedName>
</protein>
<evidence type="ECO:0000313" key="4">
    <source>
        <dbReference type="EMBL" id="CAI9729243.1"/>
    </source>
</evidence>
<proteinExistence type="predicted"/>
<accession>A0AA36B7F2</accession>
<feature type="domain" description="CCHC-type" evidence="3">
    <location>
        <begin position="11"/>
        <end position="26"/>
    </location>
</feature>
<gene>
    <name evidence="4" type="ORF">OCTVUL_1B022219</name>
</gene>
<reference evidence="4" key="1">
    <citation type="submission" date="2023-08" db="EMBL/GenBank/DDBJ databases">
        <authorList>
            <person name="Alioto T."/>
            <person name="Alioto T."/>
            <person name="Gomez Garrido J."/>
        </authorList>
    </citation>
    <scope>NUCLEOTIDE SEQUENCE</scope>
</reference>
<dbReference type="AlphaFoldDB" id="A0AA36B7F2"/>
<name>A0AA36B7F2_OCTVU</name>
<sequence>MAVMVEGRKPRCLTCGKKEHIKKDCRPAEKEKKDEPIKPSSQVAVTETTPAPEEGEGLSQVAATKRKHNNPSPEKNKSREKREVKKAKKPDKENESAT</sequence>
<dbReference type="EMBL" id="OX597823">
    <property type="protein sequence ID" value="CAI9729243.1"/>
    <property type="molecule type" value="Genomic_DNA"/>
</dbReference>
<evidence type="ECO:0000259" key="3">
    <source>
        <dbReference type="PROSITE" id="PS50158"/>
    </source>
</evidence>
<evidence type="ECO:0000313" key="5">
    <source>
        <dbReference type="Proteomes" id="UP001162480"/>
    </source>
</evidence>
<dbReference type="InterPro" id="IPR001878">
    <property type="entry name" value="Znf_CCHC"/>
</dbReference>
<feature type="region of interest" description="Disordered" evidence="2">
    <location>
        <begin position="23"/>
        <end position="98"/>
    </location>
</feature>
<keyword evidence="5" id="KW-1185">Reference proteome</keyword>
<evidence type="ECO:0000256" key="2">
    <source>
        <dbReference type="SAM" id="MobiDB-lite"/>
    </source>
</evidence>
<keyword evidence="1" id="KW-0479">Metal-binding</keyword>
<feature type="compositionally biased region" description="Basic and acidic residues" evidence="2">
    <location>
        <begin position="74"/>
        <end position="83"/>
    </location>
</feature>
<keyword evidence="1" id="KW-0862">Zinc</keyword>
<dbReference type="GO" id="GO:0008270">
    <property type="term" value="F:zinc ion binding"/>
    <property type="evidence" value="ECO:0007669"/>
    <property type="project" value="UniProtKB-KW"/>
</dbReference>
<dbReference type="GO" id="GO:0003676">
    <property type="term" value="F:nucleic acid binding"/>
    <property type="evidence" value="ECO:0007669"/>
    <property type="project" value="InterPro"/>
</dbReference>
<feature type="compositionally biased region" description="Basic and acidic residues" evidence="2">
    <location>
        <begin position="23"/>
        <end position="37"/>
    </location>
</feature>
<organism evidence="4 5">
    <name type="scientific">Octopus vulgaris</name>
    <name type="common">Common octopus</name>
    <dbReference type="NCBI Taxonomy" id="6645"/>
    <lineage>
        <taxon>Eukaryota</taxon>
        <taxon>Metazoa</taxon>
        <taxon>Spiralia</taxon>
        <taxon>Lophotrochozoa</taxon>
        <taxon>Mollusca</taxon>
        <taxon>Cephalopoda</taxon>
        <taxon>Coleoidea</taxon>
        <taxon>Octopodiformes</taxon>
        <taxon>Octopoda</taxon>
        <taxon>Incirrata</taxon>
        <taxon>Octopodidae</taxon>
        <taxon>Octopus</taxon>
    </lineage>
</organism>
<keyword evidence="1" id="KW-0863">Zinc-finger</keyword>
<dbReference type="Proteomes" id="UP001162480">
    <property type="component" value="Chromosome 10"/>
</dbReference>
<dbReference type="PROSITE" id="PS50158">
    <property type="entry name" value="ZF_CCHC"/>
    <property type="match status" value="1"/>
</dbReference>
<evidence type="ECO:0000256" key="1">
    <source>
        <dbReference type="PROSITE-ProRule" id="PRU00047"/>
    </source>
</evidence>